<feature type="transmembrane region" description="Helical" evidence="6">
    <location>
        <begin position="95"/>
        <end position="114"/>
    </location>
</feature>
<reference evidence="7" key="1">
    <citation type="journal article" date="2020" name="Stud. Mycol.">
        <title>101 Dothideomycetes genomes: a test case for predicting lifestyles and emergence of pathogens.</title>
        <authorList>
            <person name="Haridas S."/>
            <person name="Albert R."/>
            <person name="Binder M."/>
            <person name="Bloem J."/>
            <person name="Labutti K."/>
            <person name="Salamov A."/>
            <person name="Andreopoulos B."/>
            <person name="Baker S."/>
            <person name="Barry K."/>
            <person name="Bills G."/>
            <person name="Bluhm B."/>
            <person name="Cannon C."/>
            <person name="Castanera R."/>
            <person name="Culley D."/>
            <person name="Daum C."/>
            <person name="Ezra D."/>
            <person name="Gonzalez J."/>
            <person name="Henrissat B."/>
            <person name="Kuo A."/>
            <person name="Liang C."/>
            <person name="Lipzen A."/>
            <person name="Lutzoni F."/>
            <person name="Magnuson J."/>
            <person name="Mondo S."/>
            <person name="Nolan M."/>
            <person name="Ohm R."/>
            <person name="Pangilinan J."/>
            <person name="Park H.-J."/>
            <person name="Ramirez L."/>
            <person name="Alfaro M."/>
            <person name="Sun H."/>
            <person name="Tritt A."/>
            <person name="Yoshinaga Y."/>
            <person name="Zwiers L.-H."/>
            <person name="Turgeon B."/>
            <person name="Goodwin S."/>
            <person name="Spatafora J."/>
            <person name="Crous P."/>
            <person name="Grigoriev I."/>
        </authorList>
    </citation>
    <scope>NUCLEOTIDE SEQUENCE</scope>
    <source>
        <strain evidence="7">CBS 260.36</strain>
    </source>
</reference>
<dbReference type="InterPro" id="IPR038665">
    <property type="entry name" value="Voltage-dep_anion_channel_sf"/>
</dbReference>
<dbReference type="Pfam" id="PF03595">
    <property type="entry name" value="SLAC1"/>
    <property type="match status" value="1"/>
</dbReference>
<dbReference type="OrthoDB" id="2901184at2759"/>
<evidence type="ECO:0000256" key="1">
    <source>
        <dbReference type="ARBA" id="ARBA00004141"/>
    </source>
</evidence>
<comment type="caution">
    <text evidence="7">The sequence shown here is derived from an EMBL/GenBank/DDBJ whole genome shotgun (WGS) entry which is preliminary data.</text>
</comment>
<accession>A0A9P4MHJ1</accession>
<feature type="compositionally biased region" description="Gly residues" evidence="5">
    <location>
        <begin position="10"/>
        <end position="20"/>
    </location>
</feature>
<evidence type="ECO:0000256" key="3">
    <source>
        <dbReference type="ARBA" id="ARBA00022989"/>
    </source>
</evidence>
<evidence type="ECO:0008006" key="9">
    <source>
        <dbReference type="Google" id="ProtNLM"/>
    </source>
</evidence>
<dbReference type="PANTHER" id="PTHR31162">
    <property type="entry name" value="MALIC ACID TRANSPORT PROTEIN-RELATED"/>
    <property type="match status" value="1"/>
</dbReference>
<evidence type="ECO:0000256" key="2">
    <source>
        <dbReference type="ARBA" id="ARBA00022692"/>
    </source>
</evidence>
<evidence type="ECO:0000256" key="6">
    <source>
        <dbReference type="SAM" id="Phobius"/>
    </source>
</evidence>
<gene>
    <name evidence="7" type="ORF">K461DRAFT_137329</name>
</gene>
<evidence type="ECO:0000256" key="4">
    <source>
        <dbReference type="ARBA" id="ARBA00023136"/>
    </source>
</evidence>
<dbReference type="PANTHER" id="PTHR31162:SF3">
    <property type="entry name" value="TRANSPORTER_MALIC ACID TRANSPORT PROTEIN, PUTATIVE-RELATED"/>
    <property type="match status" value="1"/>
</dbReference>
<organism evidence="7 8">
    <name type="scientific">Myriangium duriaei CBS 260.36</name>
    <dbReference type="NCBI Taxonomy" id="1168546"/>
    <lineage>
        <taxon>Eukaryota</taxon>
        <taxon>Fungi</taxon>
        <taxon>Dikarya</taxon>
        <taxon>Ascomycota</taxon>
        <taxon>Pezizomycotina</taxon>
        <taxon>Dothideomycetes</taxon>
        <taxon>Dothideomycetidae</taxon>
        <taxon>Myriangiales</taxon>
        <taxon>Myriangiaceae</taxon>
        <taxon>Myriangium</taxon>
    </lineage>
</organism>
<dbReference type="Proteomes" id="UP000799439">
    <property type="component" value="Unassembled WGS sequence"/>
</dbReference>
<evidence type="ECO:0000313" key="7">
    <source>
        <dbReference type="EMBL" id="KAF2153223.1"/>
    </source>
</evidence>
<feature type="transmembrane region" description="Helical" evidence="6">
    <location>
        <begin position="302"/>
        <end position="323"/>
    </location>
</feature>
<feature type="region of interest" description="Disordered" evidence="5">
    <location>
        <begin position="1"/>
        <end position="76"/>
    </location>
</feature>
<feature type="transmembrane region" description="Helical" evidence="6">
    <location>
        <begin position="233"/>
        <end position="252"/>
    </location>
</feature>
<feature type="transmembrane region" description="Helical" evidence="6">
    <location>
        <begin position="355"/>
        <end position="376"/>
    </location>
</feature>
<feature type="transmembrane region" description="Helical" evidence="6">
    <location>
        <begin position="165"/>
        <end position="186"/>
    </location>
</feature>
<dbReference type="AlphaFoldDB" id="A0A9P4MHJ1"/>
<comment type="subcellular location">
    <subcellularLocation>
        <location evidence="1">Membrane</location>
        <topology evidence="1">Multi-pass membrane protein</topology>
    </subcellularLocation>
</comment>
<keyword evidence="4 6" id="KW-0472">Membrane</keyword>
<feature type="transmembrane region" description="Helical" evidence="6">
    <location>
        <begin position="121"/>
        <end position="145"/>
    </location>
</feature>
<dbReference type="InterPro" id="IPR030185">
    <property type="entry name" value="Mae1"/>
</dbReference>
<keyword evidence="8" id="KW-1185">Reference proteome</keyword>
<dbReference type="Gene3D" id="1.50.10.150">
    <property type="entry name" value="Voltage-dependent anion channel"/>
    <property type="match status" value="1"/>
</dbReference>
<sequence length="529" mass="57887">MPAHPAPQSVGGGGGGGGGAPLQPSRTRSSRRTILLPPAGGHATLRRDYAIPTPLHSPAGSPRRGRSVASTAKGDDEAQIPTKLSWRGRVRHFTWTWFCMTMATGQVANVLAAVPFRFRGLYALGLVVMLLNIALFLFNVTMISLRFRLYPSTFWSSMTHPTESLFAPAAVISLGTILMNITQYGVEVHGVGTWLESTMIIMFWIYCGLAMASACGIYLVMWSTQTFTISRMTPVWIFPAYPLLVVAPHASILSARISSHHQAVAIIVGGFTLQGIGFMVSLMVYAAFIYRLMTNKLPAESLRPGMFISVGPSGFTVSGVIGMGQQIRRVIPSDFMGVGDIAGVVTMVAANWMGIWLWGLAIFFFIVSVGAHVNCVGSKRMSFAMTWYSFVFPNTGLTVRMPQCSARGPAFAHKLQTGTFAVGLALHSKPIQVLGCVFTILLVLTWISVFVMMIRAVHLKQILWPQKQEDREEGGWILTREEETGSLMFRSDIESVLDHPLETPMTTDVVDHERPAVTLTRASIDNEKT</sequence>
<proteinExistence type="predicted"/>
<name>A0A9P4MHJ1_9PEZI</name>
<keyword evidence="3 6" id="KW-1133">Transmembrane helix</keyword>
<keyword evidence="2 6" id="KW-0812">Transmembrane</keyword>
<feature type="transmembrane region" description="Helical" evidence="6">
    <location>
        <begin position="433"/>
        <end position="454"/>
    </location>
</feature>
<dbReference type="EMBL" id="ML996085">
    <property type="protein sequence ID" value="KAF2153223.1"/>
    <property type="molecule type" value="Genomic_DNA"/>
</dbReference>
<feature type="transmembrane region" description="Helical" evidence="6">
    <location>
        <begin position="198"/>
        <end position="221"/>
    </location>
</feature>
<dbReference type="CDD" id="cd09317">
    <property type="entry name" value="TDT_Mae1_like"/>
    <property type="match status" value="1"/>
</dbReference>
<feature type="transmembrane region" description="Helical" evidence="6">
    <location>
        <begin position="264"/>
        <end position="290"/>
    </location>
</feature>
<dbReference type="InterPro" id="IPR004695">
    <property type="entry name" value="SLAC1/Mae1/Ssu1/TehA"/>
</dbReference>
<dbReference type="GO" id="GO:0016020">
    <property type="term" value="C:membrane"/>
    <property type="evidence" value="ECO:0007669"/>
    <property type="project" value="UniProtKB-SubCell"/>
</dbReference>
<dbReference type="GO" id="GO:0015140">
    <property type="term" value="F:malate transmembrane transporter activity"/>
    <property type="evidence" value="ECO:0007669"/>
    <property type="project" value="InterPro"/>
</dbReference>
<evidence type="ECO:0000313" key="8">
    <source>
        <dbReference type="Proteomes" id="UP000799439"/>
    </source>
</evidence>
<protein>
    <recommendedName>
        <fullName evidence="9">C4-dicarboxylate transporter/malic acid transporter</fullName>
    </recommendedName>
</protein>
<evidence type="ECO:0000256" key="5">
    <source>
        <dbReference type="SAM" id="MobiDB-lite"/>
    </source>
</evidence>